<sequence>MSTDVTGRPLVIEVAMSPVVANAGGEELSTSSIIEEAQNCLSAGAGIVHCHHDFSLPLDDAIAQIIDVNRGILAEYPGALVYPAYMPGHKVEEQMLHLRPLAESGQMTMFAFDPGVTEHGRADDTGLMTGSIVSGTTFAQATAMTELSHEFGVPCSLGIFNPGAIHWVRSLGAAGRFVPGTVAKFYFAGGSAWGAKESGPTFGLPPTKEALDIYLGLLEGANLPWTVSLMGGELLETDLARYAVERGGNLRIGLEDPLRTVGHTNTDMIKQAIALAGEVGRPVATYQNALDVLSS</sequence>
<name>A0ABW6SHB3_9NOCA</name>
<comment type="caution">
    <text evidence="1">The sequence shown here is derived from an EMBL/GenBank/DDBJ whole genome shotgun (WGS) entry which is preliminary data.</text>
</comment>
<keyword evidence="2" id="KW-1185">Reference proteome</keyword>
<organism evidence="1 2">
    <name type="scientific">Nocardia jiangxiensis</name>
    <dbReference type="NCBI Taxonomy" id="282685"/>
    <lineage>
        <taxon>Bacteria</taxon>
        <taxon>Bacillati</taxon>
        <taxon>Actinomycetota</taxon>
        <taxon>Actinomycetes</taxon>
        <taxon>Mycobacteriales</taxon>
        <taxon>Nocardiaceae</taxon>
        <taxon>Nocardia</taxon>
    </lineage>
</organism>
<evidence type="ECO:0000313" key="2">
    <source>
        <dbReference type="Proteomes" id="UP001601992"/>
    </source>
</evidence>
<accession>A0ABW6SHB3</accession>
<gene>
    <name evidence="1" type="ORF">ACFYXQ_45540</name>
</gene>
<dbReference type="InterPro" id="IPR013785">
    <property type="entry name" value="Aldolase_TIM"/>
</dbReference>
<dbReference type="EMBL" id="JBIAQY010000036">
    <property type="protein sequence ID" value="MFF3575024.1"/>
    <property type="molecule type" value="Genomic_DNA"/>
</dbReference>
<protein>
    <submittedName>
        <fullName evidence="1">3-keto-5-aminohexanoate cleavage protein</fullName>
    </submittedName>
</protein>
<evidence type="ECO:0000313" key="1">
    <source>
        <dbReference type="EMBL" id="MFF3575024.1"/>
    </source>
</evidence>
<dbReference type="InterPro" id="IPR008567">
    <property type="entry name" value="BKACE"/>
</dbReference>
<dbReference type="Proteomes" id="UP001601992">
    <property type="component" value="Unassembled WGS sequence"/>
</dbReference>
<proteinExistence type="predicted"/>
<dbReference type="Pfam" id="PF05853">
    <property type="entry name" value="BKACE"/>
    <property type="match status" value="1"/>
</dbReference>
<dbReference type="Gene3D" id="3.20.20.70">
    <property type="entry name" value="Aldolase class I"/>
    <property type="match status" value="1"/>
</dbReference>
<dbReference type="RefSeq" id="WP_040829954.1">
    <property type="nucleotide sequence ID" value="NZ_JBIAQY010000036.1"/>
</dbReference>
<reference evidence="1 2" key="1">
    <citation type="submission" date="2024-10" db="EMBL/GenBank/DDBJ databases">
        <title>The Natural Products Discovery Center: Release of the First 8490 Sequenced Strains for Exploring Actinobacteria Biosynthetic Diversity.</title>
        <authorList>
            <person name="Kalkreuter E."/>
            <person name="Kautsar S.A."/>
            <person name="Yang D."/>
            <person name="Bader C.D."/>
            <person name="Teijaro C.N."/>
            <person name="Fluegel L."/>
            <person name="Davis C.M."/>
            <person name="Simpson J.R."/>
            <person name="Lauterbach L."/>
            <person name="Steele A.D."/>
            <person name="Gui C."/>
            <person name="Meng S."/>
            <person name="Li G."/>
            <person name="Viehrig K."/>
            <person name="Ye F."/>
            <person name="Su P."/>
            <person name="Kiefer A.F."/>
            <person name="Nichols A."/>
            <person name="Cepeda A.J."/>
            <person name="Yan W."/>
            <person name="Fan B."/>
            <person name="Jiang Y."/>
            <person name="Adhikari A."/>
            <person name="Zheng C.-J."/>
            <person name="Schuster L."/>
            <person name="Cowan T.M."/>
            <person name="Smanski M.J."/>
            <person name="Chevrette M.G."/>
            <person name="De Carvalho L.P.S."/>
            <person name="Shen B."/>
        </authorList>
    </citation>
    <scope>NUCLEOTIDE SEQUENCE [LARGE SCALE GENOMIC DNA]</scope>
    <source>
        <strain evidence="1 2">NPDC002593</strain>
    </source>
</reference>